<reference evidence="3 4" key="1">
    <citation type="journal article" date="2019" name="Sci. Rep.">
        <title>Orb-weaving spider Araneus ventricosus genome elucidates the spidroin gene catalogue.</title>
        <authorList>
            <person name="Kono N."/>
            <person name="Nakamura H."/>
            <person name="Ohtoshi R."/>
            <person name="Moran D.A.P."/>
            <person name="Shinohara A."/>
            <person name="Yoshida Y."/>
            <person name="Fujiwara M."/>
            <person name="Mori M."/>
            <person name="Tomita M."/>
            <person name="Arakawa K."/>
        </authorList>
    </citation>
    <scope>NUCLEOTIDE SEQUENCE [LARGE SCALE GENOMIC DNA]</scope>
</reference>
<organism evidence="3 4">
    <name type="scientific">Araneus ventricosus</name>
    <name type="common">Orbweaver spider</name>
    <name type="synonym">Epeira ventricosa</name>
    <dbReference type="NCBI Taxonomy" id="182803"/>
    <lineage>
        <taxon>Eukaryota</taxon>
        <taxon>Metazoa</taxon>
        <taxon>Ecdysozoa</taxon>
        <taxon>Arthropoda</taxon>
        <taxon>Chelicerata</taxon>
        <taxon>Arachnida</taxon>
        <taxon>Araneae</taxon>
        <taxon>Araneomorphae</taxon>
        <taxon>Entelegynae</taxon>
        <taxon>Araneoidea</taxon>
        <taxon>Araneidae</taxon>
        <taxon>Araneus</taxon>
    </lineage>
</organism>
<gene>
    <name evidence="3" type="ORF">AVEN_212582_1</name>
</gene>
<sequence>MGLCSRRPTHVPLLTKRHRQIRLQWAREHRDWTMYEWKRVAYRMNPDFSFITSMVVSMYAVYQAKIDFFYELFFILVVAVGAIKNSDGNVERGIDTGSCKLFISDGWLMILGCICNVEEYETPTIGVLSFTICLASGKVIFTFILTAKNFFFKNLCRTRFS</sequence>
<keyword evidence="1" id="KW-1133">Transmembrane helix</keyword>
<evidence type="ECO:0000256" key="1">
    <source>
        <dbReference type="SAM" id="Phobius"/>
    </source>
</evidence>
<evidence type="ECO:0000313" key="4">
    <source>
        <dbReference type="Proteomes" id="UP000499080"/>
    </source>
</evidence>
<dbReference type="GO" id="GO:0015074">
    <property type="term" value="P:DNA integration"/>
    <property type="evidence" value="ECO:0007669"/>
    <property type="project" value="InterPro"/>
</dbReference>
<name>A0A4Y2LN40_ARAVE</name>
<dbReference type="GO" id="GO:0006313">
    <property type="term" value="P:DNA transposition"/>
    <property type="evidence" value="ECO:0007669"/>
    <property type="project" value="InterPro"/>
</dbReference>
<dbReference type="EMBL" id="BGPR01006120">
    <property type="protein sequence ID" value="GBN16225.1"/>
    <property type="molecule type" value="Genomic_DNA"/>
</dbReference>
<feature type="transmembrane region" description="Helical" evidence="1">
    <location>
        <begin position="68"/>
        <end position="86"/>
    </location>
</feature>
<keyword evidence="1" id="KW-0472">Membrane</keyword>
<accession>A0A4Y2LN40</accession>
<feature type="domain" description="Transposase Tc1-like" evidence="2">
    <location>
        <begin position="2"/>
        <end position="31"/>
    </location>
</feature>
<dbReference type="AlphaFoldDB" id="A0A4Y2LN40"/>
<dbReference type="Proteomes" id="UP000499080">
    <property type="component" value="Unassembled WGS sequence"/>
</dbReference>
<evidence type="ECO:0000259" key="2">
    <source>
        <dbReference type="Pfam" id="PF01498"/>
    </source>
</evidence>
<feature type="transmembrane region" description="Helical" evidence="1">
    <location>
        <begin position="123"/>
        <end position="147"/>
    </location>
</feature>
<dbReference type="InterPro" id="IPR036397">
    <property type="entry name" value="RNaseH_sf"/>
</dbReference>
<evidence type="ECO:0000313" key="3">
    <source>
        <dbReference type="EMBL" id="GBN16225.1"/>
    </source>
</evidence>
<dbReference type="Pfam" id="PF01498">
    <property type="entry name" value="HTH_Tnp_Tc3_2"/>
    <property type="match status" value="1"/>
</dbReference>
<keyword evidence="1" id="KW-0812">Transmembrane</keyword>
<proteinExistence type="predicted"/>
<dbReference type="Gene3D" id="3.30.420.10">
    <property type="entry name" value="Ribonuclease H-like superfamily/Ribonuclease H"/>
    <property type="match status" value="1"/>
</dbReference>
<dbReference type="InterPro" id="IPR002492">
    <property type="entry name" value="Transposase_Tc1-like"/>
</dbReference>
<keyword evidence="4" id="KW-1185">Reference proteome</keyword>
<comment type="caution">
    <text evidence="3">The sequence shown here is derived from an EMBL/GenBank/DDBJ whole genome shotgun (WGS) entry which is preliminary data.</text>
</comment>
<dbReference type="OrthoDB" id="9996331at2759"/>
<dbReference type="GO" id="GO:0003677">
    <property type="term" value="F:DNA binding"/>
    <property type="evidence" value="ECO:0007669"/>
    <property type="project" value="InterPro"/>
</dbReference>
<protein>
    <recommendedName>
        <fullName evidence="2">Transposase Tc1-like domain-containing protein</fullName>
    </recommendedName>
</protein>